<accession>A0ABR4HNP0</accession>
<feature type="domain" description="RNase H type-1" evidence="9">
    <location>
        <begin position="107"/>
        <end position="264"/>
    </location>
</feature>
<evidence type="ECO:0000313" key="11">
    <source>
        <dbReference type="Proteomes" id="UP001610334"/>
    </source>
</evidence>
<name>A0ABR4HNP0_9EURO</name>
<keyword evidence="11" id="KW-1185">Reference proteome</keyword>
<evidence type="ECO:0000256" key="2">
    <source>
        <dbReference type="ARBA" id="ARBA00005300"/>
    </source>
</evidence>
<dbReference type="Gene3D" id="3.30.420.10">
    <property type="entry name" value="Ribonuclease H-like superfamily/Ribonuclease H"/>
    <property type="match status" value="1"/>
</dbReference>
<feature type="compositionally biased region" description="Polar residues" evidence="8">
    <location>
        <begin position="41"/>
        <end position="50"/>
    </location>
</feature>
<dbReference type="InterPro" id="IPR036397">
    <property type="entry name" value="RNaseH_sf"/>
</dbReference>
<evidence type="ECO:0000256" key="8">
    <source>
        <dbReference type="SAM" id="MobiDB-lite"/>
    </source>
</evidence>
<dbReference type="SUPFAM" id="SSF53098">
    <property type="entry name" value="Ribonuclease H-like"/>
    <property type="match status" value="1"/>
</dbReference>
<reference evidence="10 11" key="1">
    <citation type="submission" date="2024-07" db="EMBL/GenBank/DDBJ databases">
        <title>Section-level genome sequencing and comparative genomics of Aspergillus sections Usti and Cavernicolus.</title>
        <authorList>
            <consortium name="Lawrence Berkeley National Laboratory"/>
            <person name="Nybo J.L."/>
            <person name="Vesth T.C."/>
            <person name="Theobald S."/>
            <person name="Frisvad J.C."/>
            <person name="Larsen T.O."/>
            <person name="Kjaerboelling I."/>
            <person name="Rothschild-Mancinelli K."/>
            <person name="Lyhne E.K."/>
            <person name="Kogle M.E."/>
            <person name="Barry K."/>
            <person name="Clum A."/>
            <person name="Na H."/>
            <person name="Ledsgaard L."/>
            <person name="Lin J."/>
            <person name="Lipzen A."/>
            <person name="Kuo A."/>
            <person name="Riley R."/>
            <person name="Mondo S."/>
            <person name="Labutti K."/>
            <person name="Haridas S."/>
            <person name="Pangalinan J."/>
            <person name="Salamov A.A."/>
            <person name="Simmons B.A."/>
            <person name="Magnuson J.K."/>
            <person name="Chen J."/>
            <person name="Drula E."/>
            <person name="Henrissat B."/>
            <person name="Wiebenga A."/>
            <person name="Lubbers R.J."/>
            <person name="Gomes A.C."/>
            <person name="Makela M.R."/>
            <person name="Stajich J."/>
            <person name="Grigoriev I.V."/>
            <person name="Mortensen U.H."/>
            <person name="De Vries R.P."/>
            <person name="Baker S.E."/>
            <person name="Andersen M.R."/>
        </authorList>
    </citation>
    <scope>NUCLEOTIDE SEQUENCE [LARGE SCALE GENOMIC DNA]</scope>
    <source>
        <strain evidence="10 11">CBS 588.65</strain>
    </source>
</reference>
<dbReference type="PROSITE" id="PS50879">
    <property type="entry name" value="RNASE_H_1"/>
    <property type="match status" value="1"/>
</dbReference>
<evidence type="ECO:0000259" key="9">
    <source>
        <dbReference type="PROSITE" id="PS50879"/>
    </source>
</evidence>
<proteinExistence type="inferred from homology"/>
<evidence type="ECO:0000256" key="4">
    <source>
        <dbReference type="ARBA" id="ARBA00022722"/>
    </source>
</evidence>
<comment type="similarity">
    <text evidence="2">Belongs to the RNase H family.</text>
</comment>
<evidence type="ECO:0000256" key="6">
    <source>
        <dbReference type="ARBA" id="ARBA00022759"/>
    </source>
</evidence>
<feature type="compositionally biased region" description="Basic and acidic residues" evidence="8">
    <location>
        <begin position="64"/>
        <end position="77"/>
    </location>
</feature>
<dbReference type="InterPro" id="IPR002156">
    <property type="entry name" value="RNaseH_domain"/>
</dbReference>
<feature type="region of interest" description="Disordered" evidence="8">
    <location>
        <begin position="1"/>
        <end position="77"/>
    </location>
</feature>
<keyword evidence="7" id="KW-0378">Hydrolase</keyword>
<evidence type="ECO:0000256" key="1">
    <source>
        <dbReference type="ARBA" id="ARBA00000077"/>
    </source>
</evidence>
<keyword evidence="5" id="KW-0479">Metal-binding</keyword>
<gene>
    <name evidence="10" type="ORF">BJX63DRAFT_386127</name>
</gene>
<comment type="catalytic activity">
    <reaction evidence="1">
        <text>Endonucleolytic cleavage to 5'-phosphomonoester.</text>
        <dbReference type="EC" id="3.1.26.4"/>
    </reaction>
</comment>
<dbReference type="InterPro" id="IPR050092">
    <property type="entry name" value="RNase_H"/>
</dbReference>
<dbReference type="Pfam" id="PF00075">
    <property type="entry name" value="RNase_H"/>
    <property type="match status" value="1"/>
</dbReference>
<dbReference type="EMBL" id="JBFXLT010000019">
    <property type="protein sequence ID" value="KAL2817104.1"/>
    <property type="molecule type" value="Genomic_DNA"/>
</dbReference>
<organism evidence="10 11">
    <name type="scientific">Aspergillus granulosus</name>
    <dbReference type="NCBI Taxonomy" id="176169"/>
    <lineage>
        <taxon>Eukaryota</taxon>
        <taxon>Fungi</taxon>
        <taxon>Dikarya</taxon>
        <taxon>Ascomycota</taxon>
        <taxon>Pezizomycotina</taxon>
        <taxon>Eurotiomycetes</taxon>
        <taxon>Eurotiomycetidae</taxon>
        <taxon>Eurotiales</taxon>
        <taxon>Aspergillaceae</taxon>
        <taxon>Aspergillus</taxon>
        <taxon>Aspergillus subgen. Nidulantes</taxon>
    </lineage>
</organism>
<dbReference type="EC" id="3.1.26.4" evidence="3"/>
<feature type="compositionally biased region" description="Low complexity" evidence="8">
    <location>
        <begin position="28"/>
        <end position="39"/>
    </location>
</feature>
<evidence type="ECO:0000313" key="10">
    <source>
        <dbReference type="EMBL" id="KAL2817104.1"/>
    </source>
</evidence>
<evidence type="ECO:0000256" key="3">
    <source>
        <dbReference type="ARBA" id="ARBA00012180"/>
    </source>
</evidence>
<protein>
    <recommendedName>
        <fullName evidence="3">ribonuclease H</fullName>
        <ecNumber evidence="3">3.1.26.4</ecNumber>
    </recommendedName>
</protein>
<keyword evidence="4" id="KW-0540">Nuclease</keyword>
<comment type="caution">
    <text evidence="10">The sequence shown here is derived from an EMBL/GenBank/DDBJ whole genome shotgun (WGS) entry which is preliminary data.</text>
</comment>
<evidence type="ECO:0000256" key="5">
    <source>
        <dbReference type="ARBA" id="ARBA00022723"/>
    </source>
</evidence>
<dbReference type="InterPro" id="IPR012337">
    <property type="entry name" value="RNaseH-like_sf"/>
</dbReference>
<dbReference type="CDD" id="cd13934">
    <property type="entry name" value="RNase_H_Dikarya_like"/>
    <property type="match status" value="1"/>
</dbReference>
<dbReference type="Proteomes" id="UP001610334">
    <property type="component" value="Unassembled WGS sequence"/>
</dbReference>
<dbReference type="PANTHER" id="PTHR10642">
    <property type="entry name" value="RIBONUCLEASE H1"/>
    <property type="match status" value="1"/>
</dbReference>
<dbReference type="PANTHER" id="PTHR10642:SF26">
    <property type="entry name" value="RIBONUCLEASE H1"/>
    <property type="match status" value="1"/>
</dbReference>
<sequence>MQRRYRRRKAPRSSKNGQGPSDVDEMHSSSAHSPSSVFSQERCSSVSSPPRSLPEADLAPGRRFHPDNEYPKRFSQEDIEVPREESVYLACPGSKRKCPQCKVHVAHSDCLVIAIDGACSNNGKDKARSSIGVFHGYGSEWNVSCTLDNTGRHTNQIAELEACSRALSNAIAIQAEWDLTDHPLDTLVIKSDSEYVVRGLTEWLPKWKKNGWKNAKGLPVTNSYLFQRIDWLIEQLEQNISVKFWIVPRGQNGMADAMAKYALKEQIRGAGKSYYAV</sequence>
<keyword evidence="6" id="KW-0255">Endonuclease</keyword>
<evidence type="ECO:0000256" key="7">
    <source>
        <dbReference type="ARBA" id="ARBA00022801"/>
    </source>
</evidence>
<feature type="compositionally biased region" description="Basic residues" evidence="8">
    <location>
        <begin position="1"/>
        <end position="12"/>
    </location>
</feature>